<gene>
    <name evidence="1" type="ORF">AK812_SmicGene23136</name>
</gene>
<dbReference type="Proteomes" id="UP000186817">
    <property type="component" value="Unassembled WGS sequence"/>
</dbReference>
<dbReference type="EMBL" id="LSRX01000528">
    <property type="protein sequence ID" value="OLP94789.1"/>
    <property type="molecule type" value="Genomic_DNA"/>
</dbReference>
<dbReference type="AlphaFoldDB" id="A0A1Q9DI05"/>
<comment type="caution">
    <text evidence="1">The sequence shown here is derived from an EMBL/GenBank/DDBJ whole genome shotgun (WGS) entry which is preliminary data.</text>
</comment>
<evidence type="ECO:0000313" key="1">
    <source>
        <dbReference type="EMBL" id="OLP94789.1"/>
    </source>
</evidence>
<accession>A0A1Q9DI05</accession>
<reference evidence="1 2" key="1">
    <citation type="submission" date="2016-02" db="EMBL/GenBank/DDBJ databases">
        <title>Genome analysis of coral dinoflagellate symbionts highlights evolutionary adaptations to a symbiotic lifestyle.</title>
        <authorList>
            <person name="Aranda M."/>
            <person name="Li Y."/>
            <person name="Liew Y.J."/>
            <person name="Baumgarten S."/>
            <person name="Simakov O."/>
            <person name="Wilson M."/>
            <person name="Piel J."/>
            <person name="Ashoor H."/>
            <person name="Bougouffa S."/>
            <person name="Bajic V.B."/>
            <person name="Ryu T."/>
            <person name="Ravasi T."/>
            <person name="Bayer T."/>
            <person name="Micklem G."/>
            <person name="Kim H."/>
            <person name="Bhak J."/>
            <person name="Lajeunesse T.C."/>
            <person name="Voolstra C.R."/>
        </authorList>
    </citation>
    <scope>NUCLEOTIDE SEQUENCE [LARGE SCALE GENOMIC DNA]</scope>
    <source>
        <strain evidence="1 2">CCMP2467</strain>
    </source>
</reference>
<protein>
    <submittedName>
        <fullName evidence="1">Uncharacterized protein</fullName>
    </submittedName>
</protein>
<proteinExistence type="predicted"/>
<organism evidence="1 2">
    <name type="scientific">Symbiodinium microadriaticum</name>
    <name type="common">Dinoflagellate</name>
    <name type="synonym">Zooxanthella microadriatica</name>
    <dbReference type="NCBI Taxonomy" id="2951"/>
    <lineage>
        <taxon>Eukaryota</taxon>
        <taxon>Sar</taxon>
        <taxon>Alveolata</taxon>
        <taxon>Dinophyceae</taxon>
        <taxon>Suessiales</taxon>
        <taxon>Symbiodiniaceae</taxon>
        <taxon>Symbiodinium</taxon>
    </lineage>
</organism>
<keyword evidence="2" id="KW-1185">Reference proteome</keyword>
<dbReference type="OrthoDB" id="443001at2759"/>
<name>A0A1Q9DI05_SYMMI</name>
<sequence length="70" mass="8230">MAWLRYISITLTLGRPPVRRVVKVAWQAFFNESFRSEELFQRLHVQWASFLHSARKVRNANTGALDIDKV</sequence>
<evidence type="ECO:0000313" key="2">
    <source>
        <dbReference type="Proteomes" id="UP000186817"/>
    </source>
</evidence>